<protein>
    <recommendedName>
        <fullName evidence="3">DUF5666 domain-containing protein</fullName>
    </recommendedName>
</protein>
<gene>
    <name evidence="1" type="ORF">GCM10023226_28190</name>
</gene>
<evidence type="ECO:0008006" key="3">
    <source>
        <dbReference type="Google" id="ProtNLM"/>
    </source>
</evidence>
<comment type="caution">
    <text evidence="1">The sequence shown here is derived from an EMBL/GenBank/DDBJ whole genome shotgun (WGS) entry which is preliminary data.</text>
</comment>
<name>A0ABP8WGK5_9ACTN</name>
<proteinExistence type="predicted"/>
<keyword evidence="2" id="KW-1185">Reference proteome</keyword>
<accession>A0ABP8WGK5</accession>
<sequence length="175" mass="18637">MAVVAALLMGPVSASVAVPRADAGQRLAGGDGGYTVKVEDDAPRAATYTVHGPSLCLTRGSRVSVIGVRLVGVRGGARVTDFTVMDRHVSVGLVKKRIDRLRPLEDGTRQVRRRCDADEGTADLFVEVTRPAGSAVAGGSAIGIAYRDGDRIRHVRKRIGVFVCADLEERRCREA</sequence>
<evidence type="ECO:0000313" key="2">
    <source>
        <dbReference type="Proteomes" id="UP001500621"/>
    </source>
</evidence>
<organism evidence="1 2">
    <name type="scientific">Nocardioides nanhaiensis</name>
    <dbReference type="NCBI Taxonomy" id="1476871"/>
    <lineage>
        <taxon>Bacteria</taxon>
        <taxon>Bacillati</taxon>
        <taxon>Actinomycetota</taxon>
        <taxon>Actinomycetes</taxon>
        <taxon>Propionibacteriales</taxon>
        <taxon>Nocardioidaceae</taxon>
        <taxon>Nocardioides</taxon>
    </lineage>
</organism>
<dbReference type="Proteomes" id="UP001500621">
    <property type="component" value="Unassembled WGS sequence"/>
</dbReference>
<evidence type="ECO:0000313" key="1">
    <source>
        <dbReference type="EMBL" id="GAA4688748.1"/>
    </source>
</evidence>
<reference evidence="2" key="1">
    <citation type="journal article" date="2019" name="Int. J. Syst. Evol. Microbiol.">
        <title>The Global Catalogue of Microorganisms (GCM) 10K type strain sequencing project: providing services to taxonomists for standard genome sequencing and annotation.</title>
        <authorList>
            <consortium name="The Broad Institute Genomics Platform"/>
            <consortium name="The Broad Institute Genome Sequencing Center for Infectious Disease"/>
            <person name="Wu L."/>
            <person name="Ma J."/>
        </authorList>
    </citation>
    <scope>NUCLEOTIDE SEQUENCE [LARGE SCALE GENOMIC DNA]</scope>
    <source>
        <strain evidence="2">JCM 18127</strain>
    </source>
</reference>
<dbReference type="EMBL" id="BAABIM010000003">
    <property type="protein sequence ID" value="GAA4688748.1"/>
    <property type="molecule type" value="Genomic_DNA"/>
</dbReference>